<evidence type="ECO:0000313" key="1">
    <source>
        <dbReference type="EMBL" id="GBN40758.1"/>
    </source>
</evidence>
<protein>
    <recommendedName>
        <fullName evidence="3">EGF-like domain-containing protein</fullName>
    </recommendedName>
</protein>
<dbReference type="OrthoDB" id="10022113at2759"/>
<dbReference type="EMBL" id="BGPR01009551">
    <property type="protein sequence ID" value="GBN40758.1"/>
    <property type="molecule type" value="Genomic_DNA"/>
</dbReference>
<proteinExistence type="predicted"/>
<dbReference type="Proteomes" id="UP000499080">
    <property type="component" value="Unassembled WGS sequence"/>
</dbReference>
<dbReference type="SUPFAM" id="SSF57196">
    <property type="entry name" value="EGF/Laminin"/>
    <property type="match status" value="1"/>
</dbReference>
<sequence>MFCECEPNYVLQADKRSCKEISPCKSGNGGCQQKCHYKNKRVTCGCKAGFELQPDGRSCRGEFRFLLLGVFNTFHSTGDMTRETQG</sequence>
<gene>
    <name evidence="1" type="ORF">AVEN_182367_1</name>
</gene>
<accession>A0A4Y2NMN1</accession>
<evidence type="ECO:0008006" key="3">
    <source>
        <dbReference type="Google" id="ProtNLM"/>
    </source>
</evidence>
<reference evidence="1 2" key="1">
    <citation type="journal article" date="2019" name="Sci. Rep.">
        <title>Orb-weaving spider Araneus ventricosus genome elucidates the spidroin gene catalogue.</title>
        <authorList>
            <person name="Kono N."/>
            <person name="Nakamura H."/>
            <person name="Ohtoshi R."/>
            <person name="Moran D.A.P."/>
            <person name="Shinohara A."/>
            <person name="Yoshida Y."/>
            <person name="Fujiwara M."/>
            <person name="Mori M."/>
            <person name="Tomita M."/>
            <person name="Arakawa K."/>
        </authorList>
    </citation>
    <scope>NUCLEOTIDE SEQUENCE [LARGE SCALE GENOMIC DNA]</scope>
</reference>
<dbReference type="Pfam" id="PF14670">
    <property type="entry name" value="FXa_inhibition"/>
    <property type="match status" value="1"/>
</dbReference>
<name>A0A4Y2NMN1_ARAVE</name>
<evidence type="ECO:0000313" key="2">
    <source>
        <dbReference type="Proteomes" id="UP000499080"/>
    </source>
</evidence>
<comment type="caution">
    <text evidence="1">The sequence shown here is derived from an EMBL/GenBank/DDBJ whole genome shotgun (WGS) entry which is preliminary data.</text>
</comment>
<dbReference type="Gene3D" id="2.10.25.10">
    <property type="entry name" value="Laminin"/>
    <property type="match status" value="2"/>
</dbReference>
<keyword evidence="2" id="KW-1185">Reference proteome</keyword>
<organism evidence="1 2">
    <name type="scientific">Araneus ventricosus</name>
    <name type="common">Orbweaver spider</name>
    <name type="synonym">Epeira ventricosa</name>
    <dbReference type="NCBI Taxonomy" id="182803"/>
    <lineage>
        <taxon>Eukaryota</taxon>
        <taxon>Metazoa</taxon>
        <taxon>Ecdysozoa</taxon>
        <taxon>Arthropoda</taxon>
        <taxon>Chelicerata</taxon>
        <taxon>Arachnida</taxon>
        <taxon>Araneae</taxon>
        <taxon>Araneomorphae</taxon>
        <taxon>Entelegynae</taxon>
        <taxon>Araneoidea</taxon>
        <taxon>Araneidae</taxon>
        <taxon>Araneus</taxon>
    </lineage>
</organism>
<dbReference type="AlphaFoldDB" id="A0A4Y2NMN1"/>